<dbReference type="GO" id="GO:0001508">
    <property type="term" value="P:action potential"/>
    <property type="evidence" value="ECO:0007669"/>
    <property type="project" value="TreeGrafter"/>
</dbReference>
<reference evidence="9" key="1">
    <citation type="submission" date="2020-06" db="EMBL/GenBank/DDBJ databases">
        <title>Draft genome of Bugula neritina, a colonial animal packing powerful symbionts and potential medicines.</title>
        <authorList>
            <person name="Rayko M."/>
        </authorList>
    </citation>
    <scope>NUCLEOTIDE SEQUENCE [LARGE SCALE GENOMIC DNA]</scope>
    <source>
        <strain evidence="9">Kwan_BN1</strain>
    </source>
</reference>
<evidence type="ECO:0000256" key="1">
    <source>
        <dbReference type="ARBA" id="ARBA00004141"/>
    </source>
</evidence>
<organism evidence="9 10">
    <name type="scientific">Bugula neritina</name>
    <name type="common">Brown bryozoan</name>
    <name type="synonym">Sertularia neritina</name>
    <dbReference type="NCBI Taxonomy" id="10212"/>
    <lineage>
        <taxon>Eukaryota</taxon>
        <taxon>Metazoa</taxon>
        <taxon>Spiralia</taxon>
        <taxon>Lophotrochozoa</taxon>
        <taxon>Bryozoa</taxon>
        <taxon>Gymnolaemata</taxon>
        <taxon>Cheilostomatida</taxon>
        <taxon>Flustrina</taxon>
        <taxon>Buguloidea</taxon>
        <taxon>Bugulidae</taxon>
        <taxon>Bugula</taxon>
    </lineage>
</organism>
<dbReference type="OrthoDB" id="10025005at2759"/>
<evidence type="ECO:0000256" key="7">
    <source>
        <dbReference type="ARBA" id="ARBA00023303"/>
    </source>
</evidence>
<accession>A0A7J7KA54</accession>
<evidence type="ECO:0000256" key="2">
    <source>
        <dbReference type="ARBA" id="ARBA00022448"/>
    </source>
</evidence>
<dbReference type="Gene3D" id="3.30.710.10">
    <property type="entry name" value="Potassium Channel Kv1.1, Chain A"/>
    <property type="match status" value="1"/>
</dbReference>
<dbReference type="GO" id="GO:0008076">
    <property type="term" value="C:voltage-gated potassium channel complex"/>
    <property type="evidence" value="ECO:0007669"/>
    <property type="project" value="InterPro"/>
</dbReference>
<keyword evidence="10" id="KW-1185">Reference proteome</keyword>
<evidence type="ECO:0000313" key="10">
    <source>
        <dbReference type="Proteomes" id="UP000593567"/>
    </source>
</evidence>
<dbReference type="Proteomes" id="UP000593567">
    <property type="component" value="Unassembled WGS sequence"/>
</dbReference>
<comment type="subcellular location">
    <subcellularLocation>
        <location evidence="1">Membrane</location>
        <topology evidence="1">Multi-pass membrane protein</topology>
    </subcellularLocation>
</comment>
<evidence type="ECO:0000256" key="5">
    <source>
        <dbReference type="ARBA" id="ARBA00023065"/>
    </source>
</evidence>
<keyword evidence="2" id="KW-0813">Transport</keyword>
<feature type="domain" description="Potassium channel tetramerisation-type BTB" evidence="8">
    <location>
        <begin position="7"/>
        <end position="113"/>
    </location>
</feature>
<dbReference type="SUPFAM" id="SSF54695">
    <property type="entry name" value="POZ domain"/>
    <property type="match status" value="1"/>
</dbReference>
<dbReference type="InterPro" id="IPR011333">
    <property type="entry name" value="SKP1/BTB/POZ_sf"/>
</dbReference>
<evidence type="ECO:0000256" key="4">
    <source>
        <dbReference type="ARBA" id="ARBA00022989"/>
    </source>
</evidence>
<dbReference type="EMBL" id="VXIV02000939">
    <property type="protein sequence ID" value="KAF6035093.1"/>
    <property type="molecule type" value="Genomic_DNA"/>
</dbReference>
<keyword evidence="3" id="KW-0812">Transmembrane</keyword>
<dbReference type="Pfam" id="PF02214">
    <property type="entry name" value="BTB_2"/>
    <property type="match status" value="1"/>
</dbReference>
<dbReference type="PANTHER" id="PTHR11537:SF254">
    <property type="entry name" value="POTASSIUM VOLTAGE-GATED CHANNEL PROTEIN SHAB"/>
    <property type="match status" value="1"/>
</dbReference>
<comment type="caution">
    <text evidence="9">The sequence shown here is derived from an EMBL/GenBank/DDBJ whole genome shotgun (WGS) entry which is preliminary data.</text>
</comment>
<dbReference type="InterPro" id="IPR028325">
    <property type="entry name" value="VG_K_chnl"/>
</dbReference>
<dbReference type="InterPro" id="IPR003131">
    <property type="entry name" value="T1-type_BTB"/>
</dbReference>
<keyword evidence="5" id="KW-0406">Ion transport</keyword>
<keyword evidence="7" id="KW-0407">Ion channel</keyword>
<protein>
    <recommendedName>
        <fullName evidence="8">Potassium channel tetramerisation-type BTB domain-containing protein</fullName>
    </recommendedName>
</protein>
<proteinExistence type="predicted"/>
<gene>
    <name evidence="9" type="ORF">EB796_006599</name>
</gene>
<evidence type="ECO:0000256" key="6">
    <source>
        <dbReference type="ARBA" id="ARBA00023136"/>
    </source>
</evidence>
<dbReference type="AlphaFoldDB" id="A0A7J7KA54"/>
<evidence type="ECO:0000256" key="3">
    <source>
        <dbReference type="ARBA" id="ARBA00022692"/>
    </source>
</evidence>
<evidence type="ECO:0000313" key="9">
    <source>
        <dbReference type="EMBL" id="KAF6035093.1"/>
    </source>
</evidence>
<sequence length="173" mass="20143">MADKELICINVGGREFWTYYNTLERLPGTTLSQLALDRKSHSTYIEQKNCFFFDRCPDAFQSILEYYTLFLLCYKFLADFRTDELHVSESLCGNAMKKELEFWGLNEAEIEPCCWVTTPSTTVTRRPSLTWSQRLVEKMNTSSWRRPGRQGTLDTLAEVQKRGVAFSRVPVRV</sequence>
<dbReference type="GO" id="GO:0051260">
    <property type="term" value="P:protein homooligomerization"/>
    <property type="evidence" value="ECO:0007669"/>
    <property type="project" value="InterPro"/>
</dbReference>
<dbReference type="GO" id="GO:0005249">
    <property type="term" value="F:voltage-gated potassium channel activity"/>
    <property type="evidence" value="ECO:0007669"/>
    <property type="project" value="InterPro"/>
</dbReference>
<name>A0A7J7KA54_BUGNE</name>
<evidence type="ECO:0000259" key="8">
    <source>
        <dbReference type="Pfam" id="PF02214"/>
    </source>
</evidence>
<keyword evidence="6" id="KW-0472">Membrane</keyword>
<dbReference type="PANTHER" id="PTHR11537">
    <property type="entry name" value="VOLTAGE-GATED POTASSIUM CHANNEL"/>
    <property type="match status" value="1"/>
</dbReference>
<keyword evidence="4" id="KW-1133">Transmembrane helix</keyword>